<gene>
    <name evidence="5" type="ORF">QS713_01060</name>
</gene>
<reference evidence="5 6" key="1">
    <citation type="submission" date="2023-06" db="EMBL/GenBank/DDBJ databases">
        <title>Draft genome sequence of Gleimia hominis type strain CCUG 57540T.</title>
        <authorList>
            <person name="Salva-Serra F."/>
            <person name="Cardew S."/>
            <person name="Jensie Markopoulos S."/>
            <person name="Ohlen M."/>
            <person name="Inganas E."/>
            <person name="Svensson-Stadler L."/>
            <person name="Moore E.R.B."/>
        </authorList>
    </citation>
    <scope>NUCLEOTIDE SEQUENCE [LARGE SCALE GENOMIC DNA]</scope>
    <source>
        <strain evidence="5 6">CCUG 57540</strain>
    </source>
</reference>
<keyword evidence="2" id="KW-0812">Transmembrane</keyword>
<evidence type="ECO:0000313" key="6">
    <source>
        <dbReference type="Proteomes" id="UP001247542"/>
    </source>
</evidence>
<dbReference type="InterPro" id="IPR008979">
    <property type="entry name" value="Galactose-bd-like_sf"/>
</dbReference>
<dbReference type="EMBL" id="JASXSX010000001">
    <property type="protein sequence ID" value="MDT3766659.1"/>
    <property type="molecule type" value="Genomic_DNA"/>
</dbReference>
<dbReference type="InterPro" id="IPR027414">
    <property type="entry name" value="GH95_N_dom"/>
</dbReference>
<dbReference type="Pfam" id="PF22124">
    <property type="entry name" value="Glyco_hydro_95_cat"/>
    <property type="match status" value="1"/>
</dbReference>
<dbReference type="Gene3D" id="1.50.10.10">
    <property type="match status" value="1"/>
</dbReference>
<dbReference type="Pfam" id="PF00754">
    <property type="entry name" value="F5_F8_type_C"/>
    <property type="match status" value="1"/>
</dbReference>
<evidence type="ECO:0000313" key="5">
    <source>
        <dbReference type="EMBL" id="MDT3766659.1"/>
    </source>
</evidence>
<proteinExistence type="predicted"/>
<dbReference type="InterPro" id="IPR049053">
    <property type="entry name" value="AFCA-like_C"/>
</dbReference>
<dbReference type="SUPFAM" id="SSF49785">
    <property type="entry name" value="Galactose-binding domain-like"/>
    <property type="match status" value="1"/>
</dbReference>
<dbReference type="PANTHER" id="PTHR31084:SF0">
    <property type="entry name" value="ALPHA-L-FUCOSIDASE 2"/>
    <property type="match status" value="1"/>
</dbReference>
<accession>A0ABU3I8F0</accession>
<keyword evidence="2" id="KW-0472">Membrane</keyword>
<keyword evidence="3" id="KW-0732">Signal</keyword>
<dbReference type="PANTHER" id="PTHR31084">
    <property type="entry name" value="ALPHA-L-FUCOSIDASE 2"/>
    <property type="match status" value="1"/>
</dbReference>
<protein>
    <submittedName>
        <fullName evidence="5">Glycoside hydrolase N-terminal domain-containing protein</fullName>
    </submittedName>
</protein>
<feature type="transmembrane region" description="Helical" evidence="2">
    <location>
        <begin position="1233"/>
        <end position="1253"/>
    </location>
</feature>
<feature type="chain" id="PRO_5046274794" evidence="3">
    <location>
        <begin position="26"/>
        <end position="1258"/>
    </location>
</feature>
<evidence type="ECO:0000256" key="2">
    <source>
        <dbReference type="SAM" id="Phobius"/>
    </source>
</evidence>
<evidence type="ECO:0000256" key="3">
    <source>
        <dbReference type="SAM" id="SignalP"/>
    </source>
</evidence>
<feature type="compositionally biased region" description="Gly residues" evidence="1">
    <location>
        <begin position="1171"/>
        <end position="1192"/>
    </location>
</feature>
<dbReference type="Pfam" id="PF21307">
    <property type="entry name" value="Glyco_hydro_95_C"/>
    <property type="match status" value="1"/>
</dbReference>
<keyword evidence="2" id="KW-1133">Transmembrane helix</keyword>
<evidence type="ECO:0000256" key="1">
    <source>
        <dbReference type="SAM" id="MobiDB-lite"/>
    </source>
</evidence>
<dbReference type="InterPro" id="IPR008928">
    <property type="entry name" value="6-hairpin_glycosidase_sf"/>
</dbReference>
<dbReference type="SUPFAM" id="SSF48208">
    <property type="entry name" value="Six-hairpin glycosidases"/>
    <property type="match status" value="1"/>
</dbReference>
<sequence length="1258" mass="135049">MSRFGKLIGGVLTASLILAPITSFATTQTSPRSGENRIENTQANMILRYNKPGVITDADGSTDGWEHEVLPIGNGSMGATLYGQVGAEQIVLNEDTLWTGGPGTEGYNYGNPPADLLKQKKANLKKIQETIDAKGSLEASQELISSIGHPKAGYGNYQNFGILKVDTPNAQNYTQYERHLDIDQAVAGVQYNVGQTQFKREAIASYPAGVIAQHISANQGTAVNFHLTYDRGLPPELKTPQALSEAEVKAEGNAITLSGKSPDNGLQYYGKVQVVTEGGTVTAGENGDLTVKDADSATIIWAGGTNYAQAYPNYRTQTAPNTAVDRKIARAAATPFATLRAKHVQDYQQLFNRVKLDLHAPTPNTTTDQLVRAYQGTTDADRYLETLYFQYGRYLLISSSREGSQPANLQGVWTRKNNPPWSADFHSNINLQMNYWPALTTNLAETYDPYLNFTSDLAKAGQVTAKELFDARGWVVMNETNPWGFTGVFDWPTASWYPEANAWLAQGFYQRYLYTNDKTFLRDRAYPMLKATSEFYQDFLREDPRDGSLVLNPSYSPEHGYYTAGAAMSQQIITELFTSTLAAATDLGVSDSFTEGLTQTLKKTDKGLRVHNGKVQEWKDPALEQSGEPHHRHTSHLYALFPGEAISPATTPELADAAKGTLRDRGDGGTGWSKAWKVNFWARLGDGNHAHLMLRQLLTQSTYPNLWDVHPPFQIDGNFGGTSGVAQMLLHGNDQVIDVLPALPGAWRSGSVSGLRAPRNVTVNAQWKDGQATTIEVHSQDAQTLSIHTALAQGPVVVRNADGNEIKTTRKDGVVTFEAQADTWYTLTGTTSLTVSCPAQINAGQQAEVAITTQGISGNAKLRTSVAQNWQVAPAVAIAPRDVQQEGAEPIDEYNQRALTKPARFSDAADGAKTTTVKVRAPEDTAGTAKLQVTLEAAGDQLVRECSTTVVDTGVVPMGAAKVVAWDSQATEGEARPSGLATAAIDGDPQTYWHTRWTPQVDEPPHYLVVDLGKEYDLTAAIYTPRQTGAVQNGQIGEYEFKVATDTELPEPGADDYGTPAAGNTDGVAAFPLDSEDAFHAVAQGQWPNAVYEHQRVDLEADGPVKARYVMLKAGADVKGQPFTHVAELSFRQQPETPSAELEAVPEPDYPKPATGIVPGHEPSDGPSEGPAGGSSGGPSDGSSGGPAGGAGTPSAPASKPTTGTSKPTQKAGAQQNQRANGAQKSGIARTGALAIVPLLLAGGALTAVGIGLKRRRH</sequence>
<name>A0ABU3I8F0_9ACTO</name>
<feature type="region of interest" description="Disordered" evidence="1">
    <location>
        <begin position="1132"/>
        <end position="1226"/>
    </location>
</feature>
<dbReference type="PROSITE" id="PS50022">
    <property type="entry name" value="FA58C_3"/>
    <property type="match status" value="1"/>
</dbReference>
<keyword evidence="5" id="KW-0378">Hydrolase</keyword>
<evidence type="ECO:0000259" key="4">
    <source>
        <dbReference type="PROSITE" id="PS50022"/>
    </source>
</evidence>
<dbReference type="Gene3D" id="2.60.120.260">
    <property type="entry name" value="Galactose-binding domain-like"/>
    <property type="match status" value="1"/>
</dbReference>
<dbReference type="Pfam" id="PF14498">
    <property type="entry name" value="Glyco_hyd_65N_2"/>
    <property type="match status" value="1"/>
</dbReference>
<keyword evidence="6" id="KW-1185">Reference proteome</keyword>
<comment type="caution">
    <text evidence="5">The sequence shown here is derived from an EMBL/GenBank/DDBJ whole genome shotgun (WGS) entry which is preliminary data.</text>
</comment>
<dbReference type="InterPro" id="IPR012341">
    <property type="entry name" value="6hp_glycosidase-like_sf"/>
</dbReference>
<dbReference type="Proteomes" id="UP001247542">
    <property type="component" value="Unassembled WGS sequence"/>
</dbReference>
<feature type="domain" description="F5/8 type C" evidence="4">
    <location>
        <begin position="946"/>
        <end position="1048"/>
    </location>
</feature>
<dbReference type="RefSeq" id="WP_313271736.1">
    <property type="nucleotide sequence ID" value="NZ_JASXSX010000001.1"/>
</dbReference>
<dbReference type="GO" id="GO:0016787">
    <property type="term" value="F:hydrolase activity"/>
    <property type="evidence" value="ECO:0007669"/>
    <property type="project" value="UniProtKB-KW"/>
</dbReference>
<dbReference type="InterPro" id="IPR000421">
    <property type="entry name" value="FA58C"/>
</dbReference>
<feature type="compositionally biased region" description="Low complexity" evidence="1">
    <location>
        <begin position="1193"/>
        <end position="1225"/>
    </location>
</feature>
<organism evidence="5 6">
    <name type="scientific">Gleimia hominis</name>
    <dbReference type="NCBI Taxonomy" id="595468"/>
    <lineage>
        <taxon>Bacteria</taxon>
        <taxon>Bacillati</taxon>
        <taxon>Actinomycetota</taxon>
        <taxon>Actinomycetes</taxon>
        <taxon>Actinomycetales</taxon>
        <taxon>Actinomycetaceae</taxon>
        <taxon>Gleimia</taxon>
    </lineage>
</organism>
<dbReference type="InterPro" id="IPR054363">
    <property type="entry name" value="GH95_cat"/>
</dbReference>
<feature type="signal peptide" evidence="3">
    <location>
        <begin position="1"/>
        <end position="25"/>
    </location>
</feature>